<gene>
    <name evidence="1" type="ORF">AGA_884</name>
    <name evidence="2" type="ORF">GOB80_07180</name>
</gene>
<dbReference type="STRING" id="431306.AGA_884"/>
<reference evidence="3" key="2">
    <citation type="submission" date="2014-09" db="EMBL/GenBank/DDBJ databases">
        <authorList>
            <person name="Illeghems K.G."/>
        </authorList>
    </citation>
    <scope>NUCLEOTIDE SEQUENCE [LARGE SCALE GENOMIC DNA]</scope>
    <source>
        <strain evidence="3">LMG 23848T</strain>
    </source>
</reference>
<dbReference type="RefSeq" id="WP_059023118.1">
    <property type="nucleotide sequence ID" value="NZ_LN609302.1"/>
</dbReference>
<dbReference type="Proteomes" id="UP000068250">
    <property type="component" value="Chromosome I"/>
</dbReference>
<evidence type="ECO:0000313" key="1">
    <source>
        <dbReference type="EMBL" id="CEF54623.1"/>
    </source>
</evidence>
<protein>
    <submittedName>
        <fullName evidence="1">Burkholderia phage Bcep781 gp06</fullName>
    </submittedName>
</protein>
<dbReference type="AlphaFoldDB" id="A0A0U5F626"/>
<keyword evidence="4" id="KW-1185">Reference proteome</keyword>
<dbReference type="Proteomes" id="UP000657200">
    <property type="component" value="Unassembled WGS sequence"/>
</dbReference>
<reference evidence="2 4" key="3">
    <citation type="journal article" date="2020" name="Int. J. Syst. Evol. Microbiol.">
        <title>Novel acetic acid bacteria from cider fermentations: Acetobacter conturbans sp. nov. and Acetobacter fallax sp. nov.</title>
        <authorList>
            <person name="Sombolestani A.S."/>
            <person name="Cleenwerck I."/>
            <person name="Cnockaert M."/>
            <person name="Borremans W."/>
            <person name="Wieme A.D."/>
            <person name="De Vuyst L."/>
            <person name="Vandamme P."/>
        </authorList>
    </citation>
    <scope>NUCLEOTIDE SEQUENCE [LARGE SCALE GENOMIC DNA]</scope>
    <source>
        <strain evidence="2 4">LMG 23848</strain>
    </source>
</reference>
<dbReference type="OrthoDB" id="7507358at2"/>
<evidence type="ECO:0000313" key="2">
    <source>
        <dbReference type="EMBL" id="NHO39471.1"/>
    </source>
</evidence>
<reference evidence="1" key="1">
    <citation type="submission" date="2014-09" db="EMBL/GenBank/DDBJ databases">
        <authorList>
            <person name="Magalhaes I.L.F."/>
            <person name="Oliveira U."/>
            <person name="Santos F.R."/>
            <person name="Vidigal T.H.D.A."/>
            <person name="Brescovit A.D."/>
            <person name="Santos A.J."/>
        </authorList>
    </citation>
    <scope>NUCLEOTIDE SEQUENCE</scope>
    <source>
        <strain evidence="1">LMG 23848T</strain>
    </source>
</reference>
<name>A0A0U5F626_9PROT</name>
<dbReference type="EMBL" id="WOTE01000003">
    <property type="protein sequence ID" value="NHO39471.1"/>
    <property type="molecule type" value="Genomic_DNA"/>
</dbReference>
<evidence type="ECO:0000313" key="4">
    <source>
        <dbReference type="Proteomes" id="UP000657200"/>
    </source>
</evidence>
<accession>A0A0U5F626</accession>
<sequence>MIDIFGAAGSLCAPINPHITGTLKGSTGSVTNDDFSVTPQYTTATVEIEVQAVSSQDLQQVENINQQADMRSVYVRGAVRALNRPLQIGGDILTFYGSDWLVTQQLEEWGNGEWSKVLVTRQMPTTS</sequence>
<proteinExistence type="predicted"/>
<dbReference type="EMBL" id="LN609302">
    <property type="protein sequence ID" value="CEF54623.1"/>
    <property type="molecule type" value="Genomic_DNA"/>
</dbReference>
<evidence type="ECO:0000313" key="3">
    <source>
        <dbReference type="Proteomes" id="UP000068250"/>
    </source>
</evidence>
<organism evidence="1 3">
    <name type="scientific">Acetobacter ghanensis</name>
    <dbReference type="NCBI Taxonomy" id="431306"/>
    <lineage>
        <taxon>Bacteria</taxon>
        <taxon>Pseudomonadati</taxon>
        <taxon>Pseudomonadota</taxon>
        <taxon>Alphaproteobacteria</taxon>
        <taxon>Acetobacterales</taxon>
        <taxon>Acetobacteraceae</taxon>
        <taxon>Acetobacter</taxon>
    </lineage>
</organism>